<feature type="chain" id="PRO_5040429305" evidence="2">
    <location>
        <begin position="17"/>
        <end position="210"/>
    </location>
</feature>
<dbReference type="GeneID" id="122147551"/>
<accession>A0A9R0B8L4</accession>
<keyword evidence="2" id="KW-0732">Signal</keyword>
<gene>
    <name evidence="3" type="primary">si:zfos-741a10.3</name>
</gene>
<evidence type="ECO:0000256" key="2">
    <source>
        <dbReference type="SAM" id="SignalP"/>
    </source>
</evidence>
<feature type="transmembrane region" description="Helical" evidence="1">
    <location>
        <begin position="129"/>
        <end position="152"/>
    </location>
</feature>
<proteinExistence type="predicted"/>
<sequence length="210" mass="23694">MMLIFGLMLLLQTAACLELNCSFGQSDPCYAALGDKLNLLMERDASKYDLRIQKRIYNTQYDPVCRVKNGSKKECDLYNNRPEVNIINGTVIINRVIRADSGNYRLTLTDSDGTDTTRDLQVIVEGPSVALIVLGCFTVILIILVAISYYIYKKKNRLETTANVENTSTDAQTNRNEKEQELHYGEITFSSSNVKQQPSKTQEKCRFLGA</sequence>
<keyword evidence="1" id="KW-1133">Transmembrane helix</keyword>
<dbReference type="AlphaFoldDB" id="A0A9R0B8L4"/>
<protein>
    <submittedName>
        <fullName evidence="3">Si:zfos-741a10.3</fullName>
    </submittedName>
</protein>
<name>A0A9R0B8L4_CYPCA</name>
<dbReference type="KEGG" id="ccar:122147551"/>
<evidence type="ECO:0000313" key="3">
    <source>
        <dbReference type="RefSeq" id="XP_042626499.1"/>
    </source>
</evidence>
<feature type="signal peptide" evidence="2">
    <location>
        <begin position="1"/>
        <end position="16"/>
    </location>
</feature>
<organism evidence="3">
    <name type="scientific">Cyprinus carpio</name>
    <name type="common">Common carp</name>
    <dbReference type="NCBI Taxonomy" id="7962"/>
    <lineage>
        <taxon>Eukaryota</taxon>
        <taxon>Metazoa</taxon>
        <taxon>Chordata</taxon>
        <taxon>Craniata</taxon>
        <taxon>Vertebrata</taxon>
        <taxon>Euteleostomi</taxon>
        <taxon>Actinopterygii</taxon>
        <taxon>Neopterygii</taxon>
        <taxon>Teleostei</taxon>
        <taxon>Ostariophysi</taxon>
        <taxon>Cypriniformes</taxon>
        <taxon>Cyprinidae</taxon>
        <taxon>Cyprininae</taxon>
        <taxon>Cyprinus</taxon>
    </lineage>
</organism>
<dbReference type="Proteomes" id="UP001155660">
    <property type="component" value="Chromosome A14"/>
</dbReference>
<keyword evidence="1" id="KW-0812">Transmembrane</keyword>
<dbReference type="RefSeq" id="XP_042626499.1">
    <property type="nucleotide sequence ID" value="XM_042770565.1"/>
</dbReference>
<evidence type="ECO:0000256" key="1">
    <source>
        <dbReference type="SAM" id="Phobius"/>
    </source>
</evidence>
<dbReference type="OrthoDB" id="8439544at2759"/>
<reference evidence="3" key="1">
    <citation type="submission" date="2025-08" db="UniProtKB">
        <authorList>
            <consortium name="RefSeq"/>
        </authorList>
    </citation>
    <scope>IDENTIFICATION</scope>
    <source>
        <tissue evidence="3">Muscle</tissue>
    </source>
</reference>
<keyword evidence="1" id="KW-0472">Membrane</keyword>